<keyword evidence="2" id="KW-1185">Reference proteome</keyword>
<evidence type="ECO:0000313" key="1">
    <source>
        <dbReference type="EMBL" id="KAJ5365142.1"/>
    </source>
</evidence>
<proteinExistence type="predicted"/>
<sequence length="84" mass="9926">MEWQQKEAAKRLNTEAEYFDEGYERDVWLYGEPKLFDFGTKPIEQQMATAPVTVQYSFSSENQEWVPPPRGVKRINSHLQTMLQ</sequence>
<reference evidence="1" key="2">
    <citation type="journal article" date="2023" name="IMA Fungus">
        <title>Comparative genomic study of the Penicillium genus elucidates a diverse pangenome and 15 lateral gene transfer events.</title>
        <authorList>
            <person name="Petersen C."/>
            <person name="Sorensen T."/>
            <person name="Nielsen M.R."/>
            <person name="Sondergaard T.E."/>
            <person name="Sorensen J.L."/>
            <person name="Fitzpatrick D.A."/>
            <person name="Frisvad J.C."/>
            <person name="Nielsen K.L."/>
        </authorList>
    </citation>
    <scope>NUCLEOTIDE SEQUENCE</scope>
    <source>
        <strain evidence="1">IBT 3081</strain>
    </source>
</reference>
<gene>
    <name evidence="1" type="ORF">N7517_008028</name>
</gene>
<reference evidence="1" key="1">
    <citation type="submission" date="2022-12" db="EMBL/GenBank/DDBJ databases">
        <authorList>
            <person name="Petersen C."/>
        </authorList>
    </citation>
    <scope>NUCLEOTIDE SEQUENCE</scope>
    <source>
        <strain evidence="1">IBT 3081</strain>
    </source>
</reference>
<name>A0A9W9V1A1_9EURO</name>
<dbReference type="EMBL" id="JAPZBT010000003">
    <property type="protein sequence ID" value="KAJ5365142.1"/>
    <property type="molecule type" value="Genomic_DNA"/>
</dbReference>
<comment type="caution">
    <text evidence="1">The sequence shown here is derived from an EMBL/GenBank/DDBJ whole genome shotgun (WGS) entry which is preliminary data.</text>
</comment>
<organism evidence="1 2">
    <name type="scientific">Penicillium concentricum</name>
    <dbReference type="NCBI Taxonomy" id="293559"/>
    <lineage>
        <taxon>Eukaryota</taxon>
        <taxon>Fungi</taxon>
        <taxon>Dikarya</taxon>
        <taxon>Ascomycota</taxon>
        <taxon>Pezizomycotina</taxon>
        <taxon>Eurotiomycetes</taxon>
        <taxon>Eurotiomycetidae</taxon>
        <taxon>Eurotiales</taxon>
        <taxon>Aspergillaceae</taxon>
        <taxon>Penicillium</taxon>
    </lineage>
</organism>
<accession>A0A9W9V1A1</accession>
<dbReference type="RefSeq" id="XP_056576609.1">
    <property type="nucleotide sequence ID" value="XM_056725758.1"/>
</dbReference>
<protein>
    <submittedName>
        <fullName evidence="1">Uncharacterized protein</fullName>
    </submittedName>
</protein>
<dbReference type="AlphaFoldDB" id="A0A9W9V1A1"/>
<dbReference type="GeneID" id="81464941"/>
<evidence type="ECO:0000313" key="2">
    <source>
        <dbReference type="Proteomes" id="UP001147752"/>
    </source>
</evidence>
<dbReference type="Proteomes" id="UP001147752">
    <property type="component" value="Unassembled WGS sequence"/>
</dbReference>